<dbReference type="EMBL" id="HG322950">
    <property type="protein sequence ID" value="CDF84702.1"/>
    <property type="molecule type" value="Genomic_DNA"/>
</dbReference>
<dbReference type="RefSeq" id="WP_043253212.1">
    <property type="nucleotide sequence ID" value="NZ_HG322950.1"/>
</dbReference>
<dbReference type="OrthoDB" id="7031617at2"/>
<dbReference type="STRING" id="1301098.PKB_3358"/>
<evidence type="ECO:0000313" key="2">
    <source>
        <dbReference type="Proteomes" id="UP000025241"/>
    </source>
</evidence>
<reference evidence="1 2" key="2">
    <citation type="submission" date="2014-05" db="EMBL/GenBank/DDBJ databases">
        <title>Genome sequence of the 3-chlorobenzoate degrading bacterium Pseudomonas knackmussii B13 shows multiple evidence for horizontal gene transfer.</title>
        <authorList>
            <person name="Miyazaki R."/>
            <person name="Bertelli C."/>
            <person name="Falquet L."/>
            <person name="Robinson-Rechavi M."/>
            <person name="Gharib W."/>
            <person name="Roy S."/>
            <person name="Van der Meer J.R."/>
        </authorList>
    </citation>
    <scope>NUCLEOTIDE SEQUENCE [LARGE SCALE GENOMIC DNA]</scope>
    <source>
        <strain evidence="1 2">B13</strain>
    </source>
</reference>
<name>A0A024HJK0_PSEKB</name>
<accession>A0A024HJK0</accession>
<evidence type="ECO:0000313" key="1">
    <source>
        <dbReference type="EMBL" id="CDF84702.1"/>
    </source>
</evidence>
<dbReference type="HOGENOM" id="CLU_2118975_0_0_6"/>
<proteinExistence type="predicted"/>
<dbReference type="Proteomes" id="UP000025241">
    <property type="component" value="Chromosome I"/>
</dbReference>
<reference evidence="1 2" key="1">
    <citation type="submission" date="2013-03" db="EMBL/GenBank/DDBJ databases">
        <authorList>
            <person name="Linke B."/>
        </authorList>
    </citation>
    <scope>NUCLEOTIDE SEQUENCE [LARGE SCALE GENOMIC DNA]</scope>
    <source>
        <strain evidence="1 2">B13</strain>
    </source>
</reference>
<dbReference type="PATRIC" id="fig|1301098.3.peg.3372"/>
<dbReference type="AlphaFoldDB" id="A0A024HJK0"/>
<organism evidence="1 2">
    <name type="scientific">Pseudomonas knackmussii (strain DSM 6978 / CCUG 54928 / LMG 23759 / B13)</name>
    <dbReference type="NCBI Taxonomy" id="1301098"/>
    <lineage>
        <taxon>Bacteria</taxon>
        <taxon>Pseudomonadati</taxon>
        <taxon>Pseudomonadota</taxon>
        <taxon>Gammaproteobacteria</taxon>
        <taxon>Pseudomonadales</taxon>
        <taxon>Pseudomonadaceae</taxon>
        <taxon>Pseudomonas</taxon>
    </lineage>
</organism>
<keyword evidence="2" id="KW-1185">Reference proteome</keyword>
<gene>
    <name evidence="1" type="ORF">PKB_3358</name>
</gene>
<sequence>MSGYWFGLGVVVFIALFSLGLHQEGLAYQRRNKSSIDQAFREAMAQHGIASVETLQEHMNLGSRRMGGKRLFEVHRILHSAPDRWFVYMHVEYSDPVLVAISEQRAMTALNNKG</sequence>
<protein>
    <submittedName>
        <fullName evidence="1">Uncharacterized protein</fullName>
    </submittedName>
</protein>
<dbReference type="KEGG" id="pkc:PKB_3358"/>